<reference evidence="2" key="1">
    <citation type="submission" date="2018-11" db="EMBL/GenBank/DDBJ databases">
        <authorList>
            <consortium name="Pathogen Informatics"/>
        </authorList>
    </citation>
    <scope>NUCLEOTIDE SEQUENCE</scope>
</reference>
<evidence type="ECO:0000313" key="3">
    <source>
        <dbReference type="Proteomes" id="UP000784294"/>
    </source>
</evidence>
<feature type="region of interest" description="Disordered" evidence="1">
    <location>
        <begin position="28"/>
        <end position="53"/>
    </location>
</feature>
<evidence type="ECO:0000313" key="2">
    <source>
        <dbReference type="EMBL" id="VEL25136.1"/>
    </source>
</evidence>
<accession>A0A448X0W6</accession>
<dbReference type="AlphaFoldDB" id="A0A448X0W6"/>
<name>A0A448X0W6_9PLAT</name>
<dbReference type="Proteomes" id="UP000784294">
    <property type="component" value="Unassembled WGS sequence"/>
</dbReference>
<sequence>MLSEMGGAKRMISSTAFRLSAALERASKRHNAPSASVALQSPSDPPFDLHTDDPTIATVKEEEQKVQSDCSLKQKNVGPDEEGHLDFRALRVNRVAKHCSSIRQRPENTASIFVNYPHIEAKRFVLLKQPLAGLSDSTNSDYPPSQKDESRLVLNFYLRGSISKQAYCRGI</sequence>
<feature type="compositionally biased region" description="Polar residues" evidence="1">
    <location>
        <begin position="33"/>
        <end position="42"/>
    </location>
</feature>
<evidence type="ECO:0000256" key="1">
    <source>
        <dbReference type="SAM" id="MobiDB-lite"/>
    </source>
</evidence>
<dbReference type="EMBL" id="CAAALY010071903">
    <property type="protein sequence ID" value="VEL25136.1"/>
    <property type="molecule type" value="Genomic_DNA"/>
</dbReference>
<proteinExistence type="predicted"/>
<comment type="caution">
    <text evidence="2">The sequence shown here is derived from an EMBL/GenBank/DDBJ whole genome shotgun (WGS) entry which is preliminary data.</text>
</comment>
<organism evidence="2 3">
    <name type="scientific">Protopolystoma xenopodis</name>
    <dbReference type="NCBI Taxonomy" id="117903"/>
    <lineage>
        <taxon>Eukaryota</taxon>
        <taxon>Metazoa</taxon>
        <taxon>Spiralia</taxon>
        <taxon>Lophotrochozoa</taxon>
        <taxon>Platyhelminthes</taxon>
        <taxon>Monogenea</taxon>
        <taxon>Polyopisthocotylea</taxon>
        <taxon>Polystomatidea</taxon>
        <taxon>Polystomatidae</taxon>
        <taxon>Protopolystoma</taxon>
    </lineage>
</organism>
<protein>
    <submittedName>
        <fullName evidence="2">Uncharacterized protein</fullName>
    </submittedName>
</protein>
<keyword evidence="3" id="KW-1185">Reference proteome</keyword>
<gene>
    <name evidence="2" type="ORF">PXEA_LOCUS18576</name>
</gene>